<evidence type="ECO:0008006" key="4">
    <source>
        <dbReference type="Google" id="ProtNLM"/>
    </source>
</evidence>
<feature type="region of interest" description="Disordered" evidence="1">
    <location>
        <begin position="72"/>
        <end position="172"/>
    </location>
</feature>
<dbReference type="PANTHER" id="PTHR47843:SF2">
    <property type="entry name" value="BTB DOMAIN-CONTAINING PROTEIN"/>
    <property type="match status" value="1"/>
</dbReference>
<reference evidence="3" key="1">
    <citation type="journal article" date="2017" name="Genome Biol.">
        <title>Comparative genomics reveals high biological diversity and specific adaptations in the industrially and medically important fungal genus Aspergillus.</title>
        <authorList>
            <person name="de Vries R.P."/>
            <person name="Riley R."/>
            <person name="Wiebenga A."/>
            <person name="Aguilar-Osorio G."/>
            <person name="Amillis S."/>
            <person name="Uchima C.A."/>
            <person name="Anderluh G."/>
            <person name="Asadollahi M."/>
            <person name="Askin M."/>
            <person name="Barry K."/>
            <person name="Battaglia E."/>
            <person name="Bayram O."/>
            <person name="Benocci T."/>
            <person name="Braus-Stromeyer S.A."/>
            <person name="Caldana C."/>
            <person name="Canovas D."/>
            <person name="Cerqueira G.C."/>
            <person name="Chen F."/>
            <person name="Chen W."/>
            <person name="Choi C."/>
            <person name="Clum A."/>
            <person name="Dos Santos R.A."/>
            <person name="Damasio A.R."/>
            <person name="Diallinas G."/>
            <person name="Emri T."/>
            <person name="Fekete E."/>
            <person name="Flipphi M."/>
            <person name="Freyberg S."/>
            <person name="Gallo A."/>
            <person name="Gournas C."/>
            <person name="Habgood R."/>
            <person name="Hainaut M."/>
            <person name="Harispe M.L."/>
            <person name="Henrissat B."/>
            <person name="Hilden K.S."/>
            <person name="Hope R."/>
            <person name="Hossain A."/>
            <person name="Karabika E."/>
            <person name="Karaffa L."/>
            <person name="Karanyi Z."/>
            <person name="Krasevec N."/>
            <person name="Kuo A."/>
            <person name="Kusch H."/>
            <person name="LaButti K."/>
            <person name="Lagendijk E.L."/>
            <person name="Lapidus A."/>
            <person name="Levasseur A."/>
            <person name="Lindquist E."/>
            <person name="Lipzen A."/>
            <person name="Logrieco A.F."/>
            <person name="MacCabe A."/>
            <person name="Maekelae M.R."/>
            <person name="Malavazi I."/>
            <person name="Melin P."/>
            <person name="Meyer V."/>
            <person name="Mielnichuk N."/>
            <person name="Miskei M."/>
            <person name="Molnar A.P."/>
            <person name="Mule G."/>
            <person name="Ngan C.Y."/>
            <person name="Orejas M."/>
            <person name="Orosz E."/>
            <person name="Ouedraogo J.P."/>
            <person name="Overkamp K.M."/>
            <person name="Park H.-S."/>
            <person name="Perrone G."/>
            <person name="Piumi F."/>
            <person name="Punt P.J."/>
            <person name="Ram A.F."/>
            <person name="Ramon A."/>
            <person name="Rauscher S."/>
            <person name="Record E."/>
            <person name="Riano-Pachon D.M."/>
            <person name="Robert V."/>
            <person name="Roehrig J."/>
            <person name="Ruller R."/>
            <person name="Salamov A."/>
            <person name="Salih N.S."/>
            <person name="Samson R.A."/>
            <person name="Sandor E."/>
            <person name="Sanguinetti M."/>
            <person name="Schuetze T."/>
            <person name="Sepcic K."/>
            <person name="Shelest E."/>
            <person name="Sherlock G."/>
            <person name="Sophianopoulou V."/>
            <person name="Squina F.M."/>
            <person name="Sun H."/>
            <person name="Susca A."/>
            <person name="Todd R.B."/>
            <person name="Tsang A."/>
            <person name="Unkles S.E."/>
            <person name="van de Wiele N."/>
            <person name="van Rossen-Uffink D."/>
            <person name="Oliveira J.V."/>
            <person name="Vesth T.C."/>
            <person name="Visser J."/>
            <person name="Yu J.-H."/>
            <person name="Zhou M."/>
            <person name="Andersen M.R."/>
            <person name="Archer D.B."/>
            <person name="Baker S.E."/>
            <person name="Benoit I."/>
            <person name="Brakhage A.A."/>
            <person name="Braus G.H."/>
            <person name="Fischer R."/>
            <person name="Frisvad J.C."/>
            <person name="Goldman G.H."/>
            <person name="Houbraken J."/>
            <person name="Oakley B."/>
            <person name="Pocsi I."/>
            <person name="Scazzocchio C."/>
            <person name="Seiboth B."/>
            <person name="vanKuyk P.A."/>
            <person name="Wortman J."/>
            <person name="Dyer P.S."/>
            <person name="Grigoriev I.V."/>
        </authorList>
    </citation>
    <scope>NUCLEOTIDE SEQUENCE [LARGE SCALE GENOMIC DNA]</scope>
    <source>
        <strain evidence="3">CBS 506.65</strain>
    </source>
</reference>
<proteinExistence type="predicted"/>
<dbReference type="Proteomes" id="UP000184188">
    <property type="component" value="Unassembled WGS sequence"/>
</dbReference>
<dbReference type="AlphaFoldDB" id="A0A1L9S9Q9"/>
<evidence type="ECO:0000313" key="3">
    <source>
        <dbReference type="Proteomes" id="UP000184188"/>
    </source>
</evidence>
<sequence length="300" mass="34194">MLRNTGFPENKTNIVRFPEDSVKAFAIFAEWLYHGEMYSPQDTYRSLWKHGVGEQDENYIGGVEKAAVGIARKRPVSSVASSKTQVKKKAKIEEAEEVDETEDAETEDDETEDDLTEDDETEDDETEDDLTEDDETEEDTDSEEDAEGETESEEEMSDDEEGDSDDCEEVEERNAALARKITNDYYDFSIEFACYVFADKIQAPGFLDKVLSEINYHADFCDPATLTTKHIRYAYQNTFRANDPLRKVCMMVKFERVPIEQTLADPAFKRLLEQGGPIVADVMEICRKHAQTQSEKTTGK</sequence>
<organism evidence="2 3">
    <name type="scientific">Penicilliopsis zonata CBS 506.65</name>
    <dbReference type="NCBI Taxonomy" id="1073090"/>
    <lineage>
        <taxon>Eukaryota</taxon>
        <taxon>Fungi</taxon>
        <taxon>Dikarya</taxon>
        <taxon>Ascomycota</taxon>
        <taxon>Pezizomycotina</taxon>
        <taxon>Eurotiomycetes</taxon>
        <taxon>Eurotiomycetidae</taxon>
        <taxon>Eurotiales</taxon>
        <taxon>Aspergillaceae</taxon>
        <taxon>Penicilliopsis</taxon>
    </lineage>
</organism>
<evidence type="ECO:0000256" key="1">
    <source>
        <dbReference type="SAM" id="MobiDB-lite"/>
    </source>
</evidence>
<dbReference type="RefSeq" id="XP_022578410.1">
    <property type="nucleotide sequence ID" value="XM_022730353.1"/>
</dbReference>
<name>A0A1L9S9Q9_9EURO</name>
<feature type="compositionally biased region" description="Acidic residues" evidence="1">
    <location>
        <begin position="94"/>
        <end position="171"/>
    </location>
</feature>
<protein>
    <recommendedName>
        <fullName evidence="4">BTB domain-containing protein</fullName>
    </recommendedName>
</protein>
<dbReference type="GeneID" id="34616817"/>
<dbReference type="VEuPathDB" id="FungiDB:ASPZODRAFT_892689"/>
<keyword evidence="3" id="KW-1185">Reference proteome</keyword>
<gene>
    <name evidence="2" type="ORF">ASPZODRAFT_892689</name>
</gene>
<dbReference type="PANTHER" id="PTHR47843">
    <property type="entry name" value="BTB DOMAIN-CONTAINING PROTEIN-RELATED"/>
    <property type="match status" value="1"/>
</dbReference>
<dbReference type="OrthoDB" id="4526719at2759"/>
<dbReference type="EMBL" id="KV878350">
    <property type="protein sequence ID" value="OJJ43900.1"/>
    <property type="molecule type" value="Genomic_DNA"/>
</dbReference>
<accession>A0A1L9S9Q9</accession>
<evidence type="ECO:0000313" key="2">
    <source>
        <dbReference type="EMBL" id="OJJ43900.1"/>
    </source>
</evidence>